<evidence type="ECO:0000259" key="3">
    <source>
        <dbReference type="Pfam" id="PF13205"/>
    </source>
</evidence>
<sequence length="589" mass="65297">MKFSSVAYFLASCLMIAACATQVAPTGGPEDKLPPRVAGVLPAPKTANHPNELYVKLEFDEWINASIPRGAITISPPIEKKLRYEVHGKTLEVYSRAELDTGTTYTVTFAGGIKDLRGNALAKPFQVVFSTGATIDSLSISGRVMVSDSLVRKKAYPSVGLYLMGPERESKRYLEKYRDTTTKVLDSLPMLTKEEPLYLTAADSIGSFTFTGLKAGRYRVVAFVDGNGNHKIEPSSELAGVWISDLNLNESTQDTLWIALADQDTTLLEMDNVTQPFANILEANFTRRVYFDSAFADTSNCYLSSSTGDTLYPRLVYLGTSSAPRFYFDPKPKDEVLYKFACLNAHDSLNRALDTARNYAEIEWKEMEGDTLDPSIQTVKIMGKAKNAFPDDSLVVIYNKPVLDSLKDMFFIVENKDTTQVSVHKLDPIRYVVKRSERWPTDSKFSLLRGYQDTTLAKADSNGVRDTVIETKYQSKLTFETISKLKLASMVGRIPGAKEGAIVRLKSAETGKFEYAKCSRYGAFAFSDLVEGGYIIDYYYADKGTDLPDGGSLNPFRFGSAWRAPLDTLKIKSGANDLEQLMPNLPALP</sequence>
<feature type="signal peptide" evidence="2">
    <location>
        <begin position="1"/>
        <end position="20"/>
    </location>
</feature>
<dbReference type="Pfam" id="PF13205">
    <property type="entry name" value="Big_5"/>
    <property type="match status" value="1"/>
</dbReference>
<organism evidence="4 5">
    <name type="scientific">Fibrobacter succinogenes</name>
    <name type="common">Bacteroides succinogenes</name>
    <dbReference type="NCBI Taxonomy" id="833"/>
    <lineage>
        <taxon>Bacteria</taxon>
        <taxon>Pseudomonadati</taxon>
        <taxon>Fibrobacterota</taxon>
        <taxon>Fibrobacteria</taxon>
        <taxon>Fibrobacterales</taxon>
        <taxon>Fibrobacteraceae</taxon>
        <taxon>Fibrobacter</taxon>
    </lineage>
</organism>
<protein>
    <submittedName>
        <fullName evidence="4">Ig-like domain-containing protein</fullName>
    </submittedName>
</protein>
<accession>A0A380S6J4</accession>
<evidence type="ECO:0000256" key="2">
    <source>
        <dbReference type="SAM" id="SignalP"/>
    </source>
</evidence>
<evidence type="ECO:0000313" key="4">
    <source>
        <dbReference type="EMBL" id="SUQ24765.1"/>
    </source>
</evidence>
<dbReference type="Proteomes" id="UP000255423">
    <property type="component" value="Unassembled WGS sequence"/>
</dbReference>
<dbReference type="AlphaFoldDB" id="A0A380S6J4"/>
<feature type="chain" id="PRO_5016954212" evidence="2">
    <location>
        <begin position="21"/>
        <end position="589"/>
    </location>
</feature>
<evidence type="ECO:0000313" key="5">
    <source>
        <dbReference type="Proteomes" id="UP000255423"/>
    </source>
</evidence>
<keyword evidence="1 2" id="KW-0732">Signal</keyword>
<name>A0A380S6J4_FIBSU</name>
<gene>
    <name evidence="4" type="ORF">SAMN05661053_2179</name>
</gene>
<evidence type="ECO:0000256" key="1">
    <source>
        <dbReference type="ARBA" id="ARBA00022729"/>
    </source>
</evidence>
<feature type="domain" description="SbsA Ig-like" evidence="3">
    <location>
        <begin position="31"/>
        <end position="131"/>
    </location>
</feature>
<dbReference type="PROSITE" id="PS51257">
    <property type="entry name" value="PROKAR_LIPOPROTEIN"/>
    <property type="match status" value="1"/>
</dbReference>
<reference evidence="4 5" key="1">
    <citation type="submission" date="2017-08" db="EMBL/GenBank/DDBJ databases">
        <authorList>
            <person name="de Groot N.N."/>
        </authorList>
    </citation>
    <scope>NUCLEOTIDE SEQUENCE [LARGE SCALE GENOMIC DNA]</scope>
    <source>
        <strain evidence="4 5">HM2</strain>
    </source>
</reference>
<dbReference type="InterPro" id="IPR032812">
    <property type="entry name" value="SbsA_Ig"/>
</dbReference>
<proteinExistence type="predicted"/>
<dbReference type="EMBL" id="UHJL01000003">
    <property type="protein sequence ID" value="SUQ24765.1"/>
    <property type="molecule type" value="Genomic_DNA"/>
</dbReference>